<protein>
    <submittedName>
        <fullName evidence="1">Uncharacterized protein</fullName>
    </submittedName>
</protein>
<accession>A0ABU9XHZ9</accession>
<keyword evidence="2" id="KW-1185">Reference proteome</keyword>
<reference evidence="1 2" key="1">
    <citation type="submission" date="2024-05" db="EMBL/GenBank/DDBJ databases">
        <authorList>
            <person name="Haq I."/>
            <person name="Ullah Z."/>
            <person name="Ahmad R."/>
            <person name="Li M."/>
            <person name="Tong Y."/>
        </authorList>
    </citation>
    <scope>NUCLEOTIDE SEQUENCE [LARGE SCALE GENOMIC DNA]</scope>
    <source>
        <strain evidence="1 2">16A2E</strain>
    </source>
</reference>
<dbReference type="Proteomes" id="UP001444625">
    <property type="component" value="Unassembled WGS sequence"/>
</dbReference>
<gene>
    <name evidence="1" type="ORF">ABC228_12005</name>
</gene>
<sequence>MNVWIYKNVDTERAESALQNSEKNRGEWKRNELSYHKEFSTNGYALIR</sequence>
<evidence type="ECO:0000313" key="2">
    <source>
        <dbReference type="Proteomes" id="UP001444625"/>
    </source>
</evidence>
<comment type="caution">
    <text evidence="1">The sequence shown here is derived from an EMBL/GenBank/DDBJ whole genome shotgun (WGS) entry which is preliminary data.</text>
</comment>
<evidence type="ECO:0000313" key="1">
    <source>
        <dbReference type="EMBL" id="MEN2767917.1"/>
    </source>
</evidence>
<dbReference type="RefSeq" id="WP_345825383.1">
    <property type="nucleotide sequence ID" value="NZ_JBDIML010000003.1"/>
</dbReference>
<proteinExistence type="predicted"/>
<dbReference type="EMBL" id="JBDIML010000003">
    <property type="protein sequence ID" value="MEN2767917.1"/>
    <property type="molecule type" value="Genomic_DNA"/>
</dbReference>
<organism evidence="1 2">
    <name type="scientific">Ornithinibacillus xuwenensis</name>
    <dbReference type="NCBI Taxonomy" id="3144668"/>
    <lineage>
        <taxon>Bacteria</taxon>
        <taxon>Bacillati</taxon>
        <taxon>Bacillota</taxon>
        <taxon>Bacilli</taxon>
        <taxon>Bacillales</taxon>
        <taxon>Bacillaceae</taxon>
        <taxon>Ornithinibacillus</taxon>
    </lineage>
</organism>
<name>A0ABU9XHZ9_9BACI</name>